<dbReference type="EMBL" id="WHVB01000013">
    <property type="protein sequence ID" value="KAF8477812.1"/>
    <property type="molecule type" value="Genomic_DNA"/>
</dbReference>
<reference evidence="1" key="1">
    <citation type="submission" date="2019-10" db="EMBL/GenBank/DDBJ databases">
        <authorList>
            <consortium name="DOE Joint Genome Institute"/>
            <person name="Kuo A."/>
            <person name="Miyauchi S."/>
            <person name="Kiss E."/>
            <person name="Drula E."/>
            <person name="Kohler A."/>
            <person name="Sanchez-Garcia M."/>
            <person name="Andreopoulos B."/>
            <person name="Barry K.W."/>
            <person name="Bonito G."/>
            <person name="Buee M."/>
            <person name="Carver A."/>
            <person name="Chen C."/>
            <person name="Cichocki N."/>
            <person name="Clum A."/>
            <person name="Culley D."/>
            <person name="Crous P.W."/>
            <person name="Fauchery L."/>
            <person name="Girlanda M."/>
            <person name="Hayes R."/>
            <person name="Keri Z."/>
            <person name="LaButti K."/>
            <person name="Lipzen A."/>
            <person name="Lombard V."/>
            <person name="Magnuson J."/>
            <person name="Maillard F."/>
            <person name="Morin E."/>
            <person name="Murat C."/>
            <person name="Nolan M."/>
            <person name="Ohm R."/>
            <person name="Pangilinan J."/>
            <person name="Pereira M."/>
            <person name="Perotto S."/>
            <person name="Peter M."/>
            <person name="Riley R."/>
            <person name="Sitrit Y."/>
            <person name="Stielow B."/>
            <person name="Szollosi G."/>
            <person name="Zifcakova L."/>
            <person name="Stursova M."/>
            <person name="Spatafora J.W."/>
            <person name="Tedersoo L."/>
            <person name="Vaario L.-M."/>
            <person name="Yamada A."/>
            <person name="Yan M."/>
            <person name="Wang P."/>
            <person name="Xu J."/>
            <person name="Bruns T."/>
            <person name="Baldrian P."/>
            <person name="Vilgalys R."/>
            <person name="Henrissat B."/>
            <person name="Grigoriev I.V."/>
            <person name="Hibbett D."/>
            <person name="Nagy L.G."/>
            <person name="Martin F.M."/>
        </authorList>
    </citation>
    <scope>NUCLEOTIDE SEQUENCE</scope>
    <source>
        <strain evidence="1">Prilba</strain>
    </source>
</reference>
<dbReference type="AlphaFoldDB" id="A0A9P5T669"/>
<evidence type="ECO:0000313" key="1">
    <source>
        <dbReference type="EMBL" id="KAF8477812.1"/>
    </source>
</evidence>
<dbReference type="Proteomes" id="UP000759537">
    <property type="component" value="Unassembled WGS sequence"/>
</dbReference>
<evidence type="ECO:0000313" key="2">
    <source>
        <dbReference type="Proteomes" id="UP000759537"/>
    </source>
</evidence>
<sequence length="263" mass="29790">MSTRTKNEIDGGAGLGCVDAQDSPKSRKERAAVTCDHCNITEIRKIARRTVNIIVNHFGSKNICLLGRVGSAASALWADIKRVPNDIDILVTPNESKQFDPEEIKRSIVDADSRYYLRPSKKPGADYKVLFCRLPGFKRKRRRVKVDILIPLTPRLWIPKVLSEDTWLINGIPVMPLFDLLVMKMQGWRNHRASRRSDFRAKVEADVTDIRALLVQARLEGISYGKEYPHHTRGFMARACRLALGFVEVCGGQTKFQKLGFPM</sequence>
<reference evidence="1" key="2">
    <citation type="journal article" date="2020" name="Nat. Commun.">
        <title>Large-scale genome sequencing of mycorrhizal fungi provides insights into the early evolution of symbiotic traits.</title>
        <authorList>
            <person name="Miyauchi S."/>
            <person name="Kiss E."/>
            <person name="Kuo A."/>
            <person name="Drula E."/>
            <person name="Kohler A."/>
            <person name="Sanchez-Garcia M."/>
            <person name="Morin E."/>
            <person name="Andreopoulos B."/>
            <person name="Barry K.W."/>
            <person name="Bonito G."/>
            <person name="Buee M."/>
            <person name="Carver A."/>
            <person name="Chen C."/>
            <person name="Cichocki N."/>
            <person name="Clum A."/>
            <person name="Culley D."/>
            <person name="Crous P.W."/>
            <person name="Fauchery L."/>
            <person name="Girlanda M."/>
            <person name="Hayes R.D."/>
            <person name="Keri Z."/>
            <person name="LaButti K."/>
            <person name="Lipzen A."/>
            <person name="Lombard V."/>
            <person name="Magnuson J."/>
            <person name="Maillard F."/>
            <person name="Murat C."/>
            <person name="Nolan M."/>
            <person name="Ohm R.A."/>
            <person name="Pangilinan J."/>
            <person name="Pereira M.F."/>
            <person name="Perotto S."/>
            <person name="Peter M."/>
            <person name="Pfister S."/>
            <person name="Riley R."/>
            <person name="Sitrit Y."/>
            <person name="Stielow J.B."/>
            <person name="Szollosi G."/>
            <person name="Zifcakova L."/>
            <person name="Stursova M."/>
            <person name="Spatafora J.W."/>
            <person name="Tedersoo L."/>
            <person name="Vaario L.M."/>
            <person name="Yamada A."/>
            <person name="Yan M."/>
            <person name="Wang P."/>
            <person name="Xu J."/>
            <person name="Bruns T."/>
            <person name="Baldrian P."/>
            <person name="Vilgalys R."/>
            <person name="Dunand C."/>
            <person name="Henrissat B."/>
            <person name="Grigoriev I.V."/>
            <person name="Hibbett D."/>
            <person name="Nagy L.G."/>
            <person name="Martin F.M."/>
        </authorList>
    </citation>
    <scope>NUCLEOTIDE SEQUENCE</scope>
    <source>
        <strain evidence="1">Prilba</strain>
    </source>
</reference>
<organism evidence="1 2">
    <name type="scientific">Russula ochroleuca</name>
    <dbReference type="NCBI Taxonomy" id="152965"/>
    <lineage>
        <taxon>Eukaryota</taxon>
        <taxon>Fungi</taxon>
        <taxon>Dikarya</taxon>
        <taxon>Basidiomycota</taxon>
        <taxon>Agaricomycotina</taxon>
        <taxon>Agaricomycetes</taxon>
        <taxon>Russulales</taxon>
        <taxon>Russulaceae</taxon>
        <taxon>Russula</taxon>
    </lineage>
</organism>
<name>A0A9P5T669_9AGAM</name>
<dbReference type="OrthoDB" id="3133286at2759"/>
<gene>
    <name evidence="1" type="ORF">DFH94DRAFT_755971</name>
</gene>
<protein>
    <submittedName>
        <fullName evidence="1">Uncharacterized protein</fullName>
    </submittedName>
</protein>
<proteinExistence type="predicted"/>
<accession>A0A9P5T669</accession>
<comment type="caution">
    <text evidence="1">The sequence shown here is derived from an EMBL/GenBank/DDBJ whole genome shotgun (WGS) entry which is preliminary data.</text>
</comment>
<keyword evidence="2" id="KW-1185">Reference proteome</keyword>